<reference evidence="1 2" key="1">
    <citation type="submission" date="2016-04" db="EMBL/GenBank/DDBJ databases">
        <title>A degradative enzymes factory behind the ericoid mycorrhizal symbiosis.</title>
        <authorList>
            <consortium name="DOE Joint Genome Institute"/>
            <person name="Martino E."/>
            <person name="Morin E."/>
            <person name="Grelet G."/>
            <person name="Kuo A."/>
            <person name="Kohler A."/>
            <person name="Daghino S."/>
            <person name="Barry K."/>
            <person name="Choi C."/>
            <person name="Cichocki N."/>
            <person name="Clum A."/>
            <person name="Copeland A."/>
            <person name="Hainaut M."/>
            <person name="Haridas S."/>
            <person name="Labutti K."/>
            <person name="Lindquist E."/>
            <person name="Lipzen A."/>
            <person name="Khouja H.-R."/>
            <person name="Murat C."/>
            <person name="Ohm R."/>
            <person name="Olson A."/>
            <person name="Spatafora J."/>
            <person name="Veneault-Fourrey C."/>
            <person name="Henrissat B."/>
            <person name="Grigoriev I."/>
            <person name="Martin F."/>
            <person name="Perotto S."/>
        </authorList>
    </citation>
    <scope>NUCLEOTIDE SEQUENCE [LARGE SCALE GENOMIC DNA]</scope>
    <source>
        <strain evidence="1 2">F</strain>
    </source>
</reference>
<accession>A0A2J6RJA9</accession>
<keyword evidence="2" id="KW-1185">Reference proteome</keyword>
<protein>
    <submittedName>
        <fullName evidence="1">Uncharacterized protein</fullName>
    </submittedName>
</protein>
<organism evidence="1 2">
    <name type="scientific">Hyaloscypha variabilis (strain UAMH 11265 / GT02V1 / F)</name>
    <name type="common">Meliniomyces variabilis</name>
    <dbReference type="NCBI Taxonomy" id="1149755"/>
    <lineage>
        <taxon>Eukaryota</taxon>
        <taxon>Fungi</taxon>
        <taxon>Dikarya</taxon>
        <taxon>Ascomycota</taxon>
        <taxon>Pezizomycotina</taxon>
        <taxon>Leotiomycetes</taxon>
        <taxon>Helotiales</taxon>
        <taxon>Hyaloscyphaceae</taxon>
        <taxon>Hyaloscypha</taxon>
        <taxon>Hyaloscypha variabilis</taxon>
    </lineage>
</organism>
<evidence type="ECO:0000313" key="2">
    <source>
        <dbReference type="Proteomes" id="UP000235786"/>
    </source>
</evidence>
<dbReference type="Proteomes" id="UP000235786">
    <property type="component" value="Unassembled WGS sequence"/>
</dbReference>
<gene>
    <name evidence="1" type="ORF">L207DRAFT_531451</name>
</gene>
<dbReference type="EMBL" id="KZ613948">
    <property type="protein sequence ID" value="PMD38577.1"/>
    <property type="molecule type" value="Genomic_DNA"/>
</dbReference>
<proteinExistence type="predicted"/>
<name>A0A2J6RJA9_HYAVF</name>
<sequence>MNRSPARGIFELPDLEYRAFVARWKHNNTPEPPNHEFFEDSPMNQIPMYSTMGNNAARQPHDGFLDPFQENQMDRSHPCGNTIELPDPATYLNPFEENQMNGNSMYGNTRELPSPTYLNPFNENQNNGSSMYGNTREIPGPAAYHNPFEENQLNQSSMHYNPFNENQMNQNSVYGNTRDLPGAAYLNPFEENQTNRSSIHHTSFNENQMSRNLMVGNTREQLDNDFFNPGEENLMSRSSMYGNAFEQLNNDFFNLGEENPMSQNDELQQSVEAPLVPLIQHNGELHQINDKQPNYEAPVLLFDGEVYETTHIVVEKKEISVEGVPYAPLEVVQQMNSSTAAADPEQNGSMWIVFNNVVYQKNNKIEPWEVADTVLRVTTARAPVDSAIEKLPRGFDLPEDARSKQKFIKPPTKNGAGGGAPVRWTADQKEYLFKLLELALRYVNRPLKYSDYGVITEALHRKFRGTENSPGVPYPIRGANNVHSKVWNSHQAEYKALERRVLREARN</sequence>
<evidence type="ECO:0000313" key="1">
    <source>
        <dbReference type="EMBL" id="PMD38577.1"/>
    </source>
</evidence>
<dbReference type="AlphaFoldDB" id="A0A2J6RJA9"/>